<evidence type="ECO:0000313" key="2">
    <source>
        <dbReference type="EMBL" id="MFD1701866.1"/>
    </source>
</evidence>
<dbReference type="InterPro" id="IPR050228">
    <property type="entry name" value="Carboxylesterase_BioH"/>
</dbReference>
<dbReference type="RefSeq" id="WP_378796658.1">
    <property type="nucleotide sequence ID" value="NZ_JBHUER010000001.1"/>
</dbReference>
<dbReference type="Gene3D" id="3.40.50.1820">
    <property type="entry name" value="alpha/beta hydrolase"/>
    <property type="match status" value="1"/>
</dbReference>
<evidence type="ECO:0000259" key="1">
    <source>
        <dbReference type="Pfam" id="PF00561"/>
    </source>
</evidence>
<gene>
    <name evidence="2" type="ORF">ACFSCV_02505</name>
</gene>
<sequence length="299" mass="32092">MTSGASAPQDRRVATIHGPSLHVRDWTPADAESPPVVCLPGLSRPLEDFTELAEHLASPEGGGRRVLAISARGRGLSDRDPDPKRYDVTVETGDILTVLDALGVGRAILVGTSRGGMQAMMLAAIRPSVVAGIVLNDIGPVIEPDGLIRIRDYLKERAAPRNWREATDAVAALMAERFTALGSTDFERIARRTWRQEGHEFVALADPALVRTFEGLDLTKPLPPLWTLFDALAATPLMAIRGSASDILSAETFAAMRARRPDMAAIEVPGEGHAPQLADRPTFDAIAAFVAEVAARERA</sequence>
<evidence type="ECO:0000313" key="3">
    <source>
        <dbReference type="Proteomes" id="UP001597308"/>
    </source>
</evidence>
<accession>A0ABW4K2Z4</accession>
<proteinExistence type="predicted"/>
<dbReference type="InterPro" id="IPR000073">
    <property type="entry name" value="AB_hydrolase_1"/>
</dbReference>
<dbReference type="Pfam" id="PF00561">
    <property type="entry name" value="Abhydrolase_1"/>
    <property type="match status" value="1"/>
</dbReference>
<dbReference type="InterPro" id="IPR029058">
    <property type="entry name" value="AB_hydrolase_fold"/>
</dbReference>
<organism evidence="2 3">
    <name type="scientific">Methylopila henanensis</name>
    <dbReference type="NCBI Taxonomy" id="873516"/>
    <lineage>
        <taxon>Bacteria</taxon>
        <taxon>Pseudomonadati</taxon>
        <taxon>Pseudomonadota</taxon>
        <taxon>Alphaproteobacteria</taxon>
        <taxon>Hyphomicrobiales</taxon>
        <taxon>Methylopilaceae</taxon>
        <taxon>Methylopila</taxon>
    </lineage>
</organism>
<feature type="domain" description="AB hydrolase-1" evidence="1">
    <location>
        <begin position="34"/>
        <end position="146"/>
    </location>
</feature>
<keyword evidence="3" id="KW-1185">Reference proteome</keyword>
<comment type="caution">
    <text evidence="2">The sequence shown here is derived from an EMBL/GenBank/DDBJ whole genome shotgun (WGS) entry which is preliminary data.</text>
</comment>
<name>A0ABW4K2Z4_9HYPH</name>
<dbReference type="PANTHER" id="PTHR43194">
    <property type="entry name" value="HYDROLASE ALPHA/BETA FOLD FAMILY"/>
    <property type="match status" value="1"/>
</dbReference>
<dbReference type="GO" id="GO:0016787">
    <property type="term" value="F:hydrolase activity"/>
    <property type="evidence" value="ECO:0007669"/>
    <property type="project" value="UniProtKB-KW"/>
</dbReference>
<keyword evidence="2" id="KW-0378">Hydrolase</keyword>
<dbReference type="PANTHER" id="PTHR43194:SF2">
    <property type="entry name" value="PEROXISOMAL MEMBRANE PROTEIN LPX1"/>
    <property type="match status" value="1"/>
</dbReference>
<dbReference type="SUPFAM" id="SSF53474">
    <property type="entry name" value="alpha/beta-Hydrolases"/>
    <property type="match status" value="1"/>
</dbReference>
<dbReference type="EMBL" id="JBHUER010000001">
    <property type="protein sequence ID" value="MFD1701866.1"/>
    <property type="molecule type" value="Genomic_DNA"/>
</dbReference>
<protein>
    <submittedName>
        <fullName evidence="2">Alpha/beta fold hydrolase</fullName>
    </submittedName>
</protein>
<dbReference type="Proteomes" id="UP001597308">
    <property type="component" value="Unassembled WGS sequence"/>
</dbReference>
<reference evidence="3" key="1">
    <citation type="journal article" date="2019" name="Int. J. Syst. Evol. Microbiol.">
        <title>The Global Catalogue of Microorganisms (GCM) 10K type strain sequencing project: providing services to taxonomists for standard genome sequencing and annotation.</title>
        <authorList>
            <consortium name="The Broad Institute Genomics Platform"/>
            <consortium name="The Broad Institute Genome Sequencing Center for Infectious Disease"/>
            <person name="Wu L."/>
            <person name="Ma J."/>
        </authorList>
    </citation>
    <scope>NUCLEOTIDE SEQUENCE [LARGE SCALE GENOMIC DNA]</scope>
    <source>
        <strain evidence="3">KCTC 23707</strain>
    </source>
</reference>